<keyword evidence="1 7" id="KW-0963">Cytoplasm</keyword>
<keyword evidence="4 7" id="KW-0267">Excision nuclease</keyword>
<comment type="subcellular location">
    <subcellularLocation>
        <location evidence="7">Cytoplasm</location>
    </subcellularLocation>
</comment>
<dbReference type="AlphaFoldDB" id="A0A1Y5TVP3"/>
<dbReference type="Gene3D" id="4.10.860.10">
    <property type="entry name" value="UVR domain"/>
    <property type="match status" value="1"/>
</dbReference>
<feature type="domain" description="UvrC family homology region profile" evidence="11">
    <location>
        <begin position="276"/>
        <end position="508"/>
    </location>
</feature>
<evidence type="ECO:0000256" key="4">
    <source>
        <dbReference type="ARBA" id="ARBA00022881"/>
    </source>
</evidence>
<dbReference type="Gene3D" id="3.40.1440.10">
    <property type="entry name" value="GIY-YIG endonuclease"/>
    <property type="match status" value="1"/>
</dbReference>
<evidence type="ECO:0000256" key="7">
    <source>
        <dbReference type="HAMAP-Rule" id="MF_00203"/>
    </source>
</evidence>
<dbReference type="GO" id="GO:0003677">
    <property type="term" value="F:DNA binding"/>
    <property type="evidence" value="ECO:0007669"/>
    <property type="project" value="UniProtKB-UniRule"/>
</dbReference>
<dbReference type="InterPro" id="IPR001162">
    <property type="entry name" value="UvrC_RNase_H_dom"/>
</dbReference>
<dbReference type="PROSITE" id="PS50164">
    <property type="entry name" value="GIY_YIG"/>
    <property type="match status" value="1"/>
</dbReference>
<dbReference type="NCBIfam" id="NF001824">
    <property type="entry name" value="PRK00558.1-5"/>
    <property type="match status" value="1"/>
</dbReference>
<comment type="similarity">
    <text evidence="7">Belongs to the UvrC family.</text>
</comment>
<dbReference type="OrthoDB" id="9804933at2"/>
<dbReference type="Pfam" id="PF22920">
    <property type="entry name" value="UvrC_RNaseH"/>
    <property type="match status" value="1"/>
</dbReference>
<dbReference type="PANTHER" id="PTHR30562:SF1">
    <property type="entry name" value="UVRABC SYSTEM PROTEIN C"/>
    <property type="match status" value="1"/>
</dbReference>
<dbReference type="InterPro" id="IPR038476">
    <property type="entry name" value="UvrC_RNase_H_dom_sf"/>
</dbReference>
<dbReference type="InterPro" id="IPR047296">
    <property type="entry name" value="GIY-YIG_UvrC_Cho"/>
</dbReference>
<dbReference type="InterPro" id="IPR004791">
    <property type="entry name" value="UvrC"/>
</dbReference>
<organism evidence="12 13">
    <name type="scientific">Oceanibacterium hippocampi</name>
    <dbReference type="NCBI Taxonomy" id="745714"/>
    <lineage>
        <taxon>Bacteria</taxon>
        <taxon>Pseudomonadati</taxon>
        <taxon>Pseudomonadota</taxon>
        <taxon>Alphaproteobacteria</taxon>
        <taxon>Sneathiellales</taxon>
        <taxon>Sneathiellaceae</taxon>
        <taxon>Oceanibacterium</taxon>
    </lineage>
</organism>
<dbReference type="FunFam" id="3.30.420.340:FF:000001">
    <property type="entry name" value="UvrABC system protein C"/>
    <property type="match status" value="1"/>
</dbReference>
<dbReference type="InterPro" id="IPR035901">
    <property type="entry name" value="GIY-YIG_endonuc_sf"/>
</dbReference>
<dbReference type="CDD" id="cd10434">
    <property type="entry name" value="GIY-YIG_UvrC_Cho"/>
    <property type="match status" value="1"/>
</dbReference>
<dbReference type="PANTHER" id="PTHR30562">
    <property type="entry name" value="UVRC/OXIDOREDUCTASE"/>
    <property type="match status" value="1"/>
</dbReference>
<keyword evidence="6 7" id="KW-0742">SOS response</keyword>
<dbReference type="InterPro" id="IPR000305">
    <property type="entry name" value="GIY-YIG_endonuc"/>
</dbReference>
<dbReference type="Pfam" id="PF14520">
    <property type="entry name" value="HHH_5"/>
    <property type="match status" value="1"/>
</dbReference>
<dbReference type="GO" id="GO:0009380">
    <property type="term" value="C:excinuclease repair complex"/>
    <property type="evidence" value="ECO:0007669"/>
    <property type="project" value="InterPro"/>
</dbReference>
<dbReference type="SUPFAM" id="SSF47781">
    <property type="entry name" value="RuvA domain 2-like"/>
    <property type="match status" value="1"/>
</dbReference>
<proteinExistence type="inferred from homology"/>
<keyword evidence="2 7" id="KW-0227">DNA damage</keyword>
<dbReference type="InterPro" id="IPR010994">
    <property type="entry name" value="RuvA_2-like"/>
</dbReference>
<dbReference type="NCBIfam" id="TIGR00194">
    <property type="entry name" value="uvrC"/>
    <property type="match status" value="1"/>
</dbReference>
<dbReference type="FunCoup" id="A0A1Y5TVP3">
    <property type="interactions" value="245"/>
</dbReference>
<evidence type="ECO:0000256" key="8">
    <source>
        <dbReference type="SAM" id="MobiDB-lite"/>
    </source>
</evidence>
<evidence type="ECO:0000313" key="12">
    <source>
        <dbReference type="EMBL" id="SLN74424.1"/>
    </source>
</evidence>
<evidence type="ECO:0000256" key="3">
    <source>
        <dbReference type="ARBA" id="ARBA00022769"/>
    </source>
</evidence>
<dbReference type="EMBL" id="FWFR01000003">
    <property type="protein sequence ID" value="SLN74424.1"/>
    <property type="molecule type" value="Genomic_DNA"/>
</dbReference>
<keyword evidence="5 7" id="KW-0234">DNA repair</keyword>
<dbReference type="RefSeq" id="WP_085885053.1">
    <property type="nucleotide sequence ID" value="NZ_FWFR01000003.1"/>
</dbReference>
<dbReference type="Pfam" id="PF01541">
    <property type="entry name" value="GIY-YIG"/>
    <property type="match status" value="1"/>
</dbReference>
<dbReference type="PROSITE" id="PS50151">
    <property type="entry name" value="UVR"/>
    <property type="match status" value="1"/>
</dbReference>
<feature type="domain" description="GIY-YIG" evidence="10">
    <location>
        <begin position="37"/>
        <end position="115"/>
    </location>
</feature>
<keyword evidence="13" id="KW-1185">Reference proteome</keyword>
<dbReference type="InterPro" id="IPR001943">
    <property type="entry name" value="UVR_dom"/>
</dbReference>
<dbReference type="GO" id="GO:0009432">
    <property type="term" value="P:SOS response"/>
    <property type="evidence" value="ECO:0007669"/>
    <property type="project" value="UniProtKB-UniRule"/>
</dbReference>
<keyword evidence="3 7" id="KW-0228">DNA excision</keyword>
<dbReference type="InterPro" id="IPR036876">
    <property type="entry name" value="UVR_dom_sf"/>
</dbReference>
<protein>
    <recommendedName>
        <fullName evidence="7">UvrABC system protein C</fullName>
        <shortName evidence="7">Protein UvrC</shortName>
    </recommendedName>
    <alternativeName>
        <fullName evidence="7">Excinuclease ABC subunit C</fullName>
    </alternativeName>
</protein>
<dbReference type="SMART" id="SM00278">
    <property type="entry name" value="HhH1"/>
    <property type="match status" value="2"/>
</dbReference>
<dbReference type="GO" id="GO:0006289">
    <property type="term" value="P:nucleotide-excision repair"/>
    <property type="evidence" value="ECO:0007669"/>
    <property type="project" value="UniProtKB-UniRule"/>
</dbReference>
<dbReference type="SUPFAM" id="SSF46600">
    <property type="entry name" value="C-terminal UvrC-binding domain of UvrB"/>
    <property type="match status" value="1"/>
</dbReference>
<sequence length="635" mass="69570">MAKSEEVSERATGTGAPEAPAPIGAEVIRKALRTLPSGPGVYRMLDRQGSPLYVGKAKNLKKRVASYVKPTGQSTRILRMVAMTHALEIISTGTEVEALLLEANLIKKLKPRYNIVLRDDKSFPYILLRGDHDWPQIAKHRGARSREGEYFGPFASAGAVNQTIGALQRAFPLRSCSDSDFESRTRPCLQYQIKRCTAPCVDRIDRAGYLAIVDDVRDFLSGRSSDLQKSLSAKMEKAAEALDFETATVYRDRLRALSHILSRQGINLAGVGEADVFAAFQEGGATCIQVFFFRAGQNFGNRAYYPSHDSEHDAAAVLGAFVGQFYDDRPAPKLILTSEALAEAELIGEALSTRTGRKVTVTAPQRGVKREAVEHALVNAREALARKLSDQATQTRLLARVGEIFGLDAPPSRIEVYDNSHISGENAVGAMIVAGPDGLQKAAYRKFNIKSTTLTPGDDYGMMREVLARRLARIAKDPAESSDTSAIRPDLLLIDGGKGQLSAALETLRELGVEDIPLASIAKGPDRDAGRERFFIPGREPFSLRDRDPALYFLQRLRDEAHRFAIGAHRTRRSKAIQRSPLDEIPGIGPRRKKALLTHFGSARDIAGASLADLEKVEGVSTTMARTIHDHFRGD</sequence>
<gene>
    <name evidence="7 12" type="primary">uvrC</name>
    <name evidence="12" type="ORF">OCH7691_03746</name>
</gene>
<dbReference type="Proteomes" id="UP000193200">
    <property type="component" value="Unassembled WGS sequence"/>
</dbReference>
<dbReference type="GO" id="GO:0005737">
    <property type="term" value="C:cytoplasm"/>
    <property type="evidence" value="ECO:0007669"/>
    <property type="project" value="UniProtKB-SubCell"/>
</dbReference>
<feature type="region of interest" description="Disordered" evidence="8">
    <location>
        <begin position="1"/>
        <end position="20"/>
    </location>
</feature>
<dbReference type="SUPFAM" id="SSF82771">
    <property type="entry name" value="GIY-YIG endonuclease"/>
    <property type="match status" value="1"/>
</dbReference>
<dbReference type="InterPro" id="IPR050066">
    <property type="entry name" value="UvrABC_protein_C"/>
</dbReference>
<dbReference type="Gene3D" id="3.30.420.340">
    <property type="entry name" value="UvrC, RNAse H endonuclease domain"/>
    <property type="match status" value="1"/>
</dbReference>
<evidence type="ECO:0000256" key="1">
    <source>
        <dbReference type="ARBA" id="ARBA00022490"/>
    </source>
</evidence>
<dbReference type="Pfam" id="PF02151">
    <property type="entry name" value="UVR"/>
    <property type="match status" value="1"/>
</dbReference>
<dbReference type="InterPro" id="IPR003583">
    <property type="entry name" value="Hlx-hairpin-Hlx_DNA-bd_motif"/>
</dbReference>
<dbReference type="SMART" id="SM00465">
    <property type="entry name" value="GIYc"/>
    <property type="match status" value="1"/>
</dbReference>
<evidence type="ECO:0000256" key="2">
    <source>
        <dbReference type="ARBA" id="ARBA00022763"/>
    </source>
</evidence>
<accession>A0A1Y5TVP3</accession>
<feature type="domain" description="UVR" evidence="9">
    <location>
        <begin position="225"/>
        <end position="260"/>
    </location>
</feature>
<dbReference type="PROSITE" id="PS50165">
    <property type="entry name" value="UVRC"/>
    <property type="match status" value="1"/>
</dbReference>
<dbReference type="Gene3D" id="1.10.150.20">
    <property type="entry name" value="5' to 3' exonuclease, C-terminal subdomain"/>
    <property type="match status" value="1"/>
</dbReference>
<name>A0A1Y5TVP3_9PROT</name>
<dbReference type="GO" id="GO:0009381">
    <property type="term" value="F:excinuclease ABC activity"/>
    <property type="evidence" value="ECO:0007669"/>
    <property type="project" value="UniProtKB-UniRule"/>
</dbReference>
<evidence type="ECO:0000256" key="6">
    <source>
        <dbReference type="ARBA" id="ARBA00023236"/>
    </source>
</evidence>
<comment type="function">
    <text evidence="7">The UvrABC repair system catalyzes the recognition and processing of DNA lesions. UvrC both incises the 5' and 3' sides of the lesion. The N-terminal half is responsible for the 3' incision and the C-terminal half is responsible for the 5' incision.</text>
</comment>
<evidence type="ECO:0000256" key="5">
    <source>
        <dbReference type="ARBA" id="ARBA00023204"/>
    </source>
</evidence>
<dbReference type="FunFam" id="3.40.1440.10:FF:000001">
    <property type="entry name" value="UvrABC system protein C"/>
    <property type="match status" value="1"/>
</dbReference>
<evidence type="ECO:0000313" key="13">
    <source>
        <dbReference type="Proteomes" id="UP000193200"/>
    </source>
</evidence>
<feature type="compositionally biased region" description="Low complexity" evidence="8">
    <location>
        <begin position="11"/>
        <end position="20"/>
    </location>
</feature>
<evidence type="ECO:0000259" key="10">
    <source>
        <dbReference type="PROSITE" id="PS50164"/>
    </source>
</evidence>
<dbReference type="HAMAP" id="MF_00203">
    <property type="entry name" value="UvrC"/>
    <property type="match status" value="1"/>
</dbReference>
<reference evidence="12 13" key="1">
    <citation type="submission" date="2017-03" db="EMBL/GenBank/DDBJ databases">
        <authorList>
            <person name="Afonso C.L."/>
            <person name="Miller P.J."/>
            <person name="Scott M.A."/>
            <person name="Spackman E."/>
            <person name="Goraichik I."/>
            <person name="Dimitrov K.M."/>
            <person name="Suarez D.L."/>
            <person name="Swayne D.E."/>
        </authorList>
    </citation>
    <scope>NUCLEOTIDE SEQUENCE [LARGE SCALE GENOMIC DNA]</scope>
    <source>
        <strain evidence="12 13">CECT 7691</strain>
    </source>
</reference>
<evidence type="ECO:0000259" key="9">
    <source>
        <dbReference type="PROSITE" id="PS50151"/>
    </source>
</evidence>
<comment type="subunit">
    <text evidence="7">Interacts with UvrB in an incision complex.</text>
</comment>
<dbReference type="Pfam" id="PF08459">
    <property type="entry name" value="UvrC_RNaseH_dom"/>
    <property type="match status" value="1"/>
</dbReference>
<dbReference type="InParanoid" id="A0A1Y5TVP3"/>
<evidence type="ECO:0000259" key="11">
    <source>
        <dbReference type="PROSITE" id="PS50165"/>
    </source>
</evidence>